<dbReference type="RefSeq" id="XP_001021872.2">
    <property type="nucleotide sequence ID" value="XM_001021872.3"/>
</dbReference>
<reference evidence="3" key="1">
    <citation type="journal article" date="2006" name="PLoS Biol.">
        <title>Macronuclear genome sequence of the ciliate Tetrahymena thermophila, a model eukaryote.</title>
        <authorList>
            <person name="Eisen J.A."/>
            <person name="Coyne R.S."/>
            <person name="Wu M."/>
            <person name="Wu D."/>
            <person name="Thiagarajan M."/>
            <person name="Wortman J.R."/>
            <person name="Badger J.H."/>
            <person name="Ren Q."/>
            <person name="Amedeo P."/>
            <person name="Jones K.M."/>
            <person name="Tallon L.J."/>
            <person name="Delcher A.L."/>
            <person name="Salzberg S.L."/>
            <person name="Silva J.C."/>
            <person name="Haas B.J."/>
            <person name="Majoros W.H."/>
            <person name="Farzad M."/>
            <person name="Carlton J.M."/>
            <person name="Smith R.K. Jr."/>
            <person name="Garg J."/>
            <person name="Pearlman R.E."/>
            <person name="Karrer K.M."/>
            <person name="Sun L."/>
            <person name="Manning G."/>
            <person name="Elde N.C."/>
            <person name="Turkewitz A.P."/>
            <person name="Asai D.J."/>
            <person name="Wilkes D.E."/>
            <person name="Wang Y."/>
            <person name="Cai H."/>
            <person name="Collins K."/>
            <person name="Stewart B.A."/>
            <person name="Lee S.R."/>
            <person name="Wilamowska K."/>
            <person name="Weinberg Z."/>
            <person name="Ruzzo W.L."/>
            <person name="Wloga D."/>
            <person name="Gaertig J."/>
            <person name="Frankel J."/>
            <person name="Tsao C.-C."/>
            <person name="Gorovsky M.A."/>
            <person name="Keeling P.J."/>
            <person name="Waller R.F."/>
            <person name="Patron N.J."/>
            <person name="Cherry J.M."/>
            <person name="Stover N.A."/>
            <person name="Krieger C.J."/>
            <person name="del Toro C."/>
            <person name="Ryder H.F."/>
            <person name="Williamson S.C."/>
            <person name="Barbeau R.A."/>
            <person name="Hamilton E.P."/>
            <person name="Orias E."/>
        </authorList>
    </citation>
    <scope>NUCLEOTIDE SEQUENCE [LARGE SCALE GENOMIC DNA]</scope>
    <source>
        <strain evidence="3">SB210</strain>
    </source>
</reference>
<proteinExistence type="predicted"/>
<dbReference type="AlphaFoldDB" id="I7M9G5"/>
<dbReference type="InterPro" id="IPR038765">
    <property type="entry name" value="Papain-like_cys_pep_sf"/>
</dbReference>
<gene>
    <name evidence="2" type="ORF">TTHERM_00933160</name>
</gene>
<organism evidence="2 3">
    <name type="scientific">Tetrahymena thermophila (strain SB210)</name>
    <dbReference type="NCBI Taxonomy" id="312017"/>
    <lineage>
        <taxon>Eukaryota</taxon>
        <taxon>Sar</taxon>
        <taxon>Alveolata</taxon>
        <taxon>Ciliophora</taxon>
        <taxon>Intramacronucleata</taxon>
        <taxon>Oligohymenophorea</taxon>
        <taxon>Hymenostomatida</taxon>
        <taxon>Tetrahymenina</taxon>
        <taxon>Tetrahymenidae</taxon>
        <taxon>Tetrahymena</taxon>
    </lineage>
</organism>
<dbReference type="EMBL" id="GG662564">
    <property type="protein sequence ID" value="EAS01627.2"/>
    <property type="molecule type" value="Genomic_DNA"/>
</dbReference>
<accession>I7M9G5</accession>
<feature type="coiled-coil region" evidence="1">
    <location>
        <begin position="241"/>
        <end position="268"/>
    </location>
</feature>
<evidence type="ECO:0000256" key="1">
    <source>
        <dbReference type="SAM" id="Coils"/>
    </source>
</evidence>
<dbReference type="OrthoDB" id="67398at2759"/>
<dbReference type="STRING" id="312017.I7M9G5"/>
<dbReference type="eggNOG" id="ENOG502RC4D">
    <property type="taxonomic scope" value="Eukaryota"/>
</dbReference>
<name>I7M9G5_TETTS</name>
<keyword evidence="3" id="KW-1185">Reference proteome</keyword>
<keyword evidence="1" id="KW-0175">Coiled coil</keyword>
<dbReference type="Proteomes" id="UP000009168">
    <property type="component" value="Unassembled WGS sequence"/>
</dbReference>
<protein>
    <submittedName>
        <fullName evidence="2">PH domain protein</fullName>
    </submittedName>
</protein>
<evidence type="ECO:0000313" key="3">
    <source>
        <dbReference type="Proteomes" id="UP000009168"/>
    </source>
</evidence>
<dbReference type="Gene3D" id="3.90.1720.10">
    <property type="entry name" value="endopeptidase domain like (from Nostoc punctiforme)"/>
    <property type="match status" value="1"/>
</dbReference>
<dbReference type="KEGG" id="tet:TTHERM_00933160"/>
<evidence type="ECO:0000313" key="2">
    <source>
        <dbReference type="EMBL" id="EAS01627.2"/>
    </source>
</evidence>
<dbReference type="InParanoid" id="I7M9G5"/>
<dbReference type="SUPFAM" id="SSF54001">
    <property type="entry name" value="Cysteine proteinases"/>
    <property type="match status" value="1"/>
</dbReference>
<dbReference type="GeneID" id="7839797"/>
<sequence length="402" mass="47740">MFKINDIVDKSMQNLVKLISPDSLAFNEENFKQYTMKEFIQSEELKKEIQPGDIVLTKTSSNVYGMFRKMMDSEYDHVSVFLDQQNVLHISPPKVRIIPSNIFLMRRMEPFIIRPNLDIQERNYFIDRLKTFENQSYDYKGLIRIFGLKTIQNLFNMSSSSSYLLYNLDKAKTMKRKICTDLIIFTLAQSSNKFMDALKKNIYNLNFAFVGAFSPDDFKYLTVKENNLFKIIYPTEKDLSILQEEQRKVKVEKVNQSYQDQKEEVKIESQDLIPVYPKAFKKAKKGNHESLIKVVARLIAVAQVNRIFQQGYLQNLKKRLDKFQFIQSAKLVYYLWSLKNFLFKKGEILNNKLKFIQTVYQVFRLLSNADIIKINFEKVYIPIIEQMLKKLYNYFFQNRPHL</sequence>